<evidence type="ECO:0000259" key="14">
    <source>
        <dbReference type="Pfam" id="PF00593"/>
    </source>
</evidence>
<dbReference type="GO" id="GO:0015344">
    <property type="term" value="F:siderophore uptake transmembrane transporter activity"/>
    <property type="evidence" value="ECO:0007669"/>
    <property type="project" value="TreeGrafter"/>
</dbReference>
<keyword evidence="17" id="KW-1185">Reference proteome</keyword>
<proteinExistence type="inferred from homology"/>
<dbReference type="InterPro" id="IPR013784">
    <property type="entry name" value="Carb-bd-like_fold"/>
</dbReference>
<feature type="domain" description="TonB-dependent receptor-like beta-barrel" evidence="14">
    <location>
        <begin position="374"/>
        <end position="811"/>
    </location>
</feature>
<keyword evidence="8" id="KW-0406">Ion transport</keyword>
<keyword evidence="6" id="KW-0732">Signal</keyword>
<dbReference type="Pfam" id="PF13715">
    <property type="entry name" value="CarbopepD_reg_2"/>
    <property type="match status" value="1"/>
</dbReference>
<dbReference type="InterPro" id="IPR000531">
    <property type="entry name" value="Beta-barrel_TonB"/>
</dbReference>
<dbReference type="Gene3D" id="2.60.40.1120">
    <property type="entry name" value="Carboxypeptidase-like, regulatory domain"/>
    <property type="match status" value="1"/>
</dbReference>
<keyword evidence="16" id="KW-0675">Receptor</keyword>
<dbReference type="GO" id="GO:0030246">
    <property type="term" value="F:carbohydrate binding"/>
    <property type="evidence" value="ECO:0007669"/>
    <property type="project" value="InterPro"/>
</dbReference>
<dbReference type="PANTHER" id="PTHR32552">
    <property type="entry name" value="FERRICHROME IRON RECEPTOR-RELATED"/>
    <property type="match status" value="1"/>
</dbReference>
<dbReference type="InterPro" id="IPR037066">
    <property type="entry name" value="Plug_dom_sf"/>
</dbReference>
<dbReference type="PROSITE" id="PS52016">
    <property type="entry name" value="TONB_DEPENDENT_REC_3"/>
    <property type="match status" value="1"/>
</dbReference>
<protein>
    <submittedName>
        <fullName evidence="16">TonB-dependent receptor</fullName>
    </submittedName>
</protein>
<comment type="subcellular location">
    <subcellularLocation>
        <location evidence="1 12">Cell outer membrane</location>
        <topology evidence="1 12">Multi-pass membrane protein</topology>
    </subcellularLocation>
</comment>
<dbReference type="PANTHER" id="PTHR32552:SF68">
    <property type="entry name" value="FERRICHROME OUTER MEMBRANE TRANSPORTER_PHAGE RECEPTOR"/>
    <property type="match status" value="1"/>
</dbReference>
<reference evidence="16" key="2">
    <citation type="submission" date="2020-09" db="EMBL/GenBank/DDBJ databases">
        <authorList>
            <person name="Sun Q."/>
            <person name="Zhou Y."/>
        </authorList>
    </citation>
    <scope>NUCLEOTIDE SEQUENCE</scope>
    <source>
        <strain evidence="16">CGMCC 1.15290</strain>
    </source>
</reference>
<dbReference type="Pfam" id="PF07715">
    <property type="entry name" value="Plug"/>
    <property type="match status" value="1"/>
</dbReference>
<evidence type="ECO:0000256" key="2">
    <source>
        <dbReference type="ARBA" id="ARBA00022448"/>
    </source>
</evidence>
<dbReference type="InterPro" id="IPR039426">
    <property type="entry name" value="TonB-dep_rcpt-like"/>
</dbReference>
<reference evidence="16" key="1">
    <citation type="journal article" date="2014" name="Int. J. Syst. Evol. Microbiol.">
        <title>Complete genome sequence of Corynebacterium casei LMG S-19264T (=DSM 44701T), isolated from a smear-ripened cheese.</title>
        <authorList>
            <consortium name="US DOE Joint Genome Institute (JGI-PGF)"/>
            <person name="Walter F."/>
            <person name="Albersmeier A."/>
            <person name="Kalinowski J."/>
            <person name="Ruckert C."/>
        </authorList>
    </citation>
    <scope>NUCLEOTIDE SEQUENCE</scope>
    <source>
        <strain evidence="16">CGMCC 1.15290</strain>
    </source>
</reference>
<keyword evidence="3 12" id="KW-1134">Transmembrane beta strand</keyword>
<evidence type="ECO:0000313" key="17">
    <source>
        <dbReference type="Proteomes" id="UP000627292"/>
    </source>
</evidence>
<dbReference type="Gene3D" id="2.40.170.20">
    <property type="entry name" value="TonB-dependent receptor, beta-barrel domain"/>
    <property type="match status" value="1"/>
</dbReference>
<evidence type="ECO:0000256" key="10">
    <source>
        <dbReference type="ARBA" id="ARBA00023136"/>
    </source>
</evidence>
<evidence type="ECO:0000256" key="4">
    <source>
        <dbReference type="ARBA" id="ARBA00022496"/>
    </source>
</evidence>
<evidence type="ECO:0000256" key="7">
    <source>
        <dbReference type="ARBA" id="ARBA00023004"/>
    </source>
</evidence>
<evidence type="ECO:0000256" key="3">
    <source>
        <dbReference type="ARBA" id="ARBA00022452"/>
    </source>
</evidence>
<keyword evidence="11 12" id="KW-0998">Cell outer membrane</keyword>
<dbReference type="EMBL" id="BMIB01000003">
    <property type="protein sequence ID" value="GGH71758.1"/>
    <property type="molecule type" value="Genomic_DNA"/>
</dbReference>
<dbReference type="Gene3D" id="2.170.130.10">
    <property type="entry name" value="TonB-dependent receptor, plug domain"/>
    <property type="match status" value="1"/>
</dbReference>
<evidence type="ECO:0000256" key="6">
    <source>
        <dbReference type="ARBA" id="ARBA00022729"/>
    </source>
</evidence>
<sequence>MFAQEGVISGSVKTKSGMAVAFPVISIAEKKLTIVGNDTGYFRFSKLAYGTYTLSVSYLGEVLYTQQVTLNGAEQALSLQVVHTTHTMDEVKIIGVKPVIARQSDYVGKMPLNNMENAQVYTGISSTLITQQKIYNMDDVVRNAPGINKSNDGWPGSLMYGGVTYVSRGFSTEVRALNGLASNVVMPSDVQNLSKIEVIKGPSATLFGSVITSYGGLINRVTKKPYEEFSVAVDAAAGSYNFQRLGLDANMPINKEKTFLARLNVATSNQGNFTDNGGYYKNTLLAPAFTYKLNDKVKIDLSSEIYSTKTAGGSMGVIFTLLPSAVKQYTAQILSGMGLPAANINAIVNQMPSTVKEAFGTENVNEFGLDRFRSFMNKNMTANSQAMNLNATVTYKLSPQWTSTTSALYVSGSDEGYEGRFILLPNVVQALLTSLPTGNISFGTPGADYLGRNSRKFESSLSTHQIQQNFTGDFHIGQLRNRMVIGLDYYHYNSSSYWRNFNGTLFTVPFENFFDVVKLKGNAPNYYDFEKNRLDNLFETKQIGTYDYGTKNNIYSAFVNDVLNLTGNLFLNAGLRFDRFVAKGRYDGINDEWTEGFNQNALAPKFGVVYQPVANKLSVFANYQTGFRNVNGTDEKGSAFKPEQSYQWETGVKYALFNGNFTGTFSYYNITVNDIVRNNPNNIFFSIQDGTQKSKGFEAEILGNPTPQFNVMLGYAYNNSKYVRADASVDGLRPITAGPYHQGNIWLHYHFKEKTFLNNFSIGAGGNYVGRTWAMNLKPDGAFYVPAYTLVNAKISYDRNNYSLTMRVNNLLDEDIWTGSSSIRPQMPRQFVGSVAIKF</sequence>
<evidence type="ECO:0000256" key="9">
    <source>
        <dbReference type="ARBA" id="ARBA00023077"/>
    </source>
</evidence>
<evidence type="ECO:0000259" key="15">
    <source>
        <dbReference type="Pfam" id="PF07715"/>
    </source>
</evidence>
<accession>A0A917IYR2</accession>
<evidence type="ECO:0000256" key="11">
    <source>
        <dbReference type="ARBA" id="ARBA00023237"/>
    </source>
</evidence>
<dbReference type="InterPro" id="IPR036942">
    <property type="entry name" value="Beta-barrel_TonB_sf"/>
</dbReference>
<evidence type="ECO:0000256" key="1">
    <source>
        <dbReference type="ARBA" id="ARBA00004571"/>
    </source>
</evidence>
<dbReference type="GO" id="GO:0009279">
    <property type="term" value="C:cell outer membrane"/>
    <property type="evidence" value="ECO:0007669"/>
    <property type="project" value="UniProtKB-SubCell"/>
</dbReference>
<keyword evidence="7" id="KW-0408">Iron</keyword>
<evidence type="ECO:0000256" key="8">
    <source>
        <dbReference type="ARBA" id="ARBA00023065"/>
    </source>
</evidence>
<feature type="domain" description="TonB-dependent receptor plug" evidence="15">
    <location>
        <begin position="115"/>
        <end position="209"/>
    </location>
</feature>
<dbReference type="Proteomes" id="UP000627292">
    <property type="component" value="Unassembled WGS sequence"/>
</dbReference>
<keyword evidence="4" id="KW-0410">Iron transport</keyword>
<dbReference type="CDD" id="cd01347">
    <property type="entry name" value="ligand_gated_channel"/>
    <property type="match status" value="1"/>
</dbReference>
<dbReference type="InterPro" id="IPR012910">
    <property type="entry name" value="Plug_dom"/>
</dbReference>
<keyword evidence="10 12" id="KW-0472">Membrane</keyword>
<evidence type="ECO:0000256" key="12">
    <source>
        <dbReference type="PROSITE-ProRule" id="PRU01360"/>
    </source>
</evidence>
<comment type="similarity">
    <text evidence="12 13">Belongs to the TonB-dependent receptor family.</text>
</comment>
<keyword evidence="9 13" id="KW-0798">TonB box</keyword>
<organism evidence="16 17">
    <name type="scientific">Filimonas zeae</name>
    <dbReference type="NCBI Taxonomy" id="1737353"/>
    <lineage>
        <taxon>Bacteria</taxon>
        <taxon>Pseudomonadati</taxon>
        <taxon>Bacteroidota</taxon>
        <taxon>Chitinophagia</taxon>
        <taxon>Chitinophagales</taxon>
        <taxon>Chitinophagaceae</taxon>
        <taxon>Filimonas</taxon>
    </lineage>
</organism>
<dbReference type="AlphaFoldDB" id="A0A917IYR2"/>
<keyword evidence="5 12" id="KW-0812">Transmembrane</keyword>
<evidence type="ECO:0000256" key="5">
    <source>
        <dbReference type="ARBA" id="ARBA00022692"/>
    </source>
</evidence>
<evidence type="ECO:0000256" key="13">
    <source>
        <dbReference type="RuleBase" id="RU003357"/>
    </source>
</evidence>
<dbReference type="Pfam" id="PF00593">
    <property type="entry name" value="TonB_dep_Rec_b-barrel"/>
    <property type="match status" value="1"/>
</dbReference>
<keyword evidence="2 12" id="KW-0813">Transport</keyword>
<gene>
    <name evidence="16" type="ORF">GCM10011379_31440</name>
</gene>
<dbReference type="SUPFAM" id="SSF49452">
    <property type="entry name" value="Starch-binding domain-like"/>
    <property type="match status" value="1"/>
</dbReference>
<name>A0A917IYR2_9BACT</name>
<evidence type="ECO:0000313" key="16">
    <source>
        <dbReference type="EMBL" id="GGH71758.1"/>
    </source>
</evidence>
<comment type="caution">
    <text evidence="16">The sequence shown here is derived from an EMBL/GenBank/DDBJ whole genome shotgun (WGS) entry which is preliminary data.</text>
</comment>
<dbReference type="SUPFAM" id="SSF56935">
    <property type="entry name" value="Porins"/>
    <property type="match status" value="1"/>
</dbReference>